<organism evidence="1">
    <name type="scientific">marine sediment metagenome</name>
    <dbReference type="NCBI Taxonomy" id="412755"/>
    <lineage>
        <taxon>unclassified sequences</taxon>
        <taxon>metagenomes</taxon>
        <taxon>ecological metagenomes</taxon>
    </lineage>
</organism>
<accession>A0A0F9DUS5</accession>
<dbReference type="EMBL" id="LAZR01027485">
    <property type="protein sequence ID" value="KKL65593.1"/>
    <property type="molecule type" value="Genomic_DNA"/>
</dbReference>
<proteinExistence type="predicted"/>
<reference evidence="1" key="1">
    <citation type="journal article" date="2015" name="Nature">
        <title>Complex archaea that bridge the gap between prokaryotes and eukaryotes.</title>
        <authorList>
            <person name="Spang A."/>
            <person name="Saw J.H."/>
            <person name="Jorgensen S.L."/>
            <person name="Zaremba-Niedzwiedzka K."/>
            <person name="Martijn J."/>
            <person name="Lind A.E."/>
            <person name="van Eijk R."/>
            <person name="Schleper C."/>
            <person name="Guy L."/>
            <person name="Ettema T.J."/>
        </authorList>
    </citation>
    <scope>NUCLEOTIDE SEQUENCE</scope>
</reference>
<comment type="caution">
    <text evidence="1">The sequence shown here is derived from an EMBL/GenBank/DDBJ whole genome shotgun (WGS) entry which is preliminary data.</text>
</comment>
<protein>
    <submittedName>
        <fullName evidence="1">Uncharacterized protein</fullName>
    </submittedName>
</protein>
<evidence type="ECO:0000313" key="1">
    <source>
        <dbReference type="EMBL" id="KKL65593.1"/>
    </source>
</evidence>
<dbReference type="AlphaFoldDB" id="A0A0F9DUS5"/>
<gene>
    <name evidence="1" type="ORF">LCGC14_2153430</name>
</gene>
<name>A0A0F9DUS5_9ZZZZ</name>
<sequence length="96" mass="11279">MHEKYYQVGSYLPDSNYNMNLFVQASDKREALRIFRRAMTTSEYVSDLAWYNPDVRLRVSRPERITEKELTDEWDLTAEDFEILATRGYIDAGSGT</sequence>